<protein>
    <submittedName>
        <fullName evidence="2">Putative CP</fullName>
    </submittedName>
</protein>
<sequence length="468" mass="53061">MLCGNRRLTPFLIDQDIDLRTGRCMVRAFNAPPFTGGRQPYTIKDLRGTYNKLVRNHRLHEESKQATLLLRYWVAQPATETVESHWWTHCDRSLRLPRLGMARANLPELMAGDGVCISDDASTMLSTLVGPGRCNIFYSLFLNTSWYWGEFMSIYNTTNTHDLIKKINNYDPALLDETIRADALVSAVVGKRVLRCTFRDCYTYMDFGLESQFDKFIPFGKLNLPHLEDYGYKTNNDQVTFEKLVAPSCVTLILGLNGSLLEGTPYSASFNINPVVPVDDFGVFREGLNYQDLWGYGVLARWNGHDVYYKHPRTNSKHKIYAANDISIAVPPVPPYGVRRAESYQLAGISYRDMSWGGNFDWALQQGLCCWWERKQVCLLDAPKWGAAKAPYTESRMKLEPILKIDTALVENYMGAILSRYDVHLSDFQVSLTRPGVAVPGDQNPSSLLPEETPPDPGIEETIPQVED</sequence>
<evidence type="ECO:0000313" key="2">
    <source>
        <dbReference type="EMBL" id="QED42973.1"/>
    </source>
</evidence>
<gene>
    <name evidence="2" type="primary">ORF1</name>
</gene>
<dbReference type="EMBL" id="MK231127">
    <property type="protein sequence ID" value="QED42973.1"/>
    <property type="molecule type" value="Genomic_RNA"/>
</dbReference>
<proteinExistence type="predicted"/>
<accession>A0A7G3KFI1</accession>
<evidence type="ECO:0000256" key="1">
    <source>
        <dbReference type="SAM" id="MobiDB-lite"/>
    </source>
</evidence>
<dbReference type="SUPFAM" id="SSF82856">
    <property type="entry name" value="L-A virus major coat protein"/>
    <property type="match status" value="1"/>
</dbReference>
<dbReference type="Gene3D" id="3.90.1840.10">
    <property type="entry name" value="Major capsid protein"/>
    <property type="match status" value="1"/>
</dbReference>
<name>A0A7G3KFI1_9VIRU</name>
<dbReference type="InterPro" id="IPR036332">
    <property type="entry name" value="Major_coat_LA-virus_sf"/>
</dbReference>
<organism evidence="2">
    <name type="scientific">Phakopsora totivirus A</name>
    <dbReference type="NCBI Taxonomy" id="2592696"/>
    <lineage>
        <taxon>Viruses</taxon>
        <taxon>Riboviria</taxon>
        <taxon>Orthornavirae</taxon>
        <taxon>Duplornaviricota</taxon>
        <taxon>Chrymotiviricetes</taxon>
        <taxon>Ghabrivirales</taxon>
        <taxon>Totiviridae</taxon>
    </lineage>
</organism>
<feature type="region of interest" description="Disordered" evidence="1">
    <location>
        <begin position="438"/>
        <end position="468"/>
    </location>
</feature>
<reference evidence="2" key="1">
    <citation type="submission" date="2018-11" db="EMBL/GenBank/DDBJ databases">
        <authorList>
            <person name="Jo Y."/>
            <person name="Cho W.K."/>
        </authorList>
    </citation>
    <scope>NUCLEOTIDE SEQUENCE</scope>
    <source>
        <strain evidence="2">Won</strain>
    </source>
</reference>